<accession>A0A5C4SYQ3</accession>
<dbReference type="InterPro" id="IPR000182">
    <property type="entry name" value="GNAT_dom"/>
</dbReference>
<dbReference type="Gene3D" id="3.40.630.30">
    <property type="match status" value="1"/>
</dbReference>
<dbReference type="OrthoDB" id="9795199at2"/>
<reference evidence="2 3" key="1">
    <citation type="submission" date="2019-05" db="EMBL/GenBank/DDBJ databases">
        <title>We sequenced the genome of Paenibacillus hemerocallicola KCTC 33185 for further insight into its adaptation and study the phylogeny of Paenibacillus.</title>
        <authorList>
            <person name="Narsing Rao M.P."/>
        </authorList>
    </citation>
    <scope>NUCLEOTIDE SEQUENCE [LARGE SCALE GENOMIC DNA]</scope>
    <source>
        <strain evidence="2 3">KCTC 33185</strain>
    </source>
</reference>
<comment type="caution">
    <text evidence="2">The sequence shown here is derived from an EMBL/GenBank/DDBJ whole genome shotgun (WGS) entry which is preliminary data.</text>
</comment>
<dbReference type="Proteomes" id="UP000307943">
    <property type="component" value="Unassembled WGS sequence"/>
</dbReference>
<gene>
    <name evidence="2" type="ORF">FE784_33285</name>
</gene>
<keyword evidence="2" id="KW-0808">Transferase</keyword>
<dbReference type="EMBL" id="VDCQ01000069">
    <property type="protein sequence ID" value="TNJ61934.1"/>
    <property type="molecule type" value="Genomic_DNA"/>
</dbReference>
<dbReference type="PANTHER" id="PTHR43610:SF1">
    <property type="entry name" value="N-ACETYLTRANSFERASE DOMAIN-CONTAINING PROTEIN"/>
    <property type="match status" value="1"/>
</dbReference>
<protein>
    <submittedName>
        <fullName evidence="2">GNAT family N-acetyltransferase</fullName>
    </submittedName>
</protein>
<dbReference type="SUPFAM" id="SSF55729">
    <property type="entry name" value="Acyl-CoA N-acyltransferases (Nat)"/>
    <property type="match status" value="1"/>
</dbReference>
<name>A0A5C4SYQ3_9BACL</name>
<dbReference type="GO" id="GO:0016747">
    <property type="term" value="F:acyltransferase activity, transferring groups other than amino-acyl groups"/>
    <property type="evidence" value="ECO:0007669"/>
    <property type="project" value="InterPro"/>
</dbReference>
<organism evidence="2 3">
    <name type="scientific">Paenibacillus hemerocallicola</name>
    <dbReference type="NCBI Taxonomy" id="1172614"/>
    <lineage>
        <taxon>Bacteria</taxon>
        <taxon>Bacillati</taxon>
        <taxon>Bacillota</taxon>
        <taxon>Bacilli</taxon>
        <taxon>Bacillales</taxon>
        <taxon>Paenibacillaceae</taxon>
        <taxon>Paenibacillus</taxon>
    </lineage>
</organism>
<proteinExistence type="predicted"/>
<evidence type="ECO:0000259" key="1">
    <source>
        <dbReference type="Pfam" id="PF13302"/>
    </source>
</evidence>
<dbReference type="AlphaFoldDB" id="A0A5C4SYQ3"/>
<dbReference type="PANTHER" id="PTHR43610">
    <property type="entry name" value="BLL6696 PROTEIN"/>
    <property type="match status" value="1"/>
</dbReference>
<feature type="domain" description="N-acetyltransferase" evidence="1">
    <location>
        <begin position="12"/>
        <end position="151"/>
    </location>
</feature>
<evidence type="ECO:0000313" key="3">
    <source>
        <dbReference type="Proteomes" id="UP000307943"/>
    </source>
</evidence>
<keyword evidence="3" id="KW-1185">Reference proteome</keyword>
<evidence type="ECO:0000313" key="2">
    <source>
        <dbReference type="EMBL" id="TNJ61934.1"/>
    </source>
</evidence>
<dbReference type="InterPro" id="IPR016181">
    <property type="entry name" value="Acyl_CoA_acyltransferase"/>
</dbReference>
<dbReference type="RefSeq" id="WP_139606568.1">
    <property type="nucleotide sequence ID" value="NZ_VDCQ01000069.1"/>
</dbReference>
<sequence length="193" mass="22356">MRTDAVTLEGERAMLIPLQVSHAEQLFQAVDSSEVWTFLPSRMEKLEDMTHHVVEALQDQEQGTEVPFVVYDKQTGQVVGMTRLLNIAAEHRSLEIGWTWYSSKVWRTRVNTECKFLLLSYCFEVKRTIRVQFRVDSRNTRSNEAVARIGGTKEGVLRKDRTLYDGYVRDTVVYSILDEEWPAVKQKLQTILA</sequence>
<dbReference type="Pfam" id="PF13302">
    <property type="entry name" value="Acetyltransf_3"/>
    <property type="match status" value="1"/>
</dbReference>